<feature type="transmembrane region" description="Helical" evidence="13">
    <location>
        <begin position="336"/>
        <end position="359"/>
    </location>
</feature>
<dbReference type="PANTHER" id="PTHR12428:SF65">
    <property type="entry name" value="CYTOCHROME C OXIDASE ASSEMBLY PROTEIN COX18, MITOCHONDRIAL"/>
    <property type="match status" value="1"/>
</dbReference>
<dbReference type="GO" id="GO:0005261">
    <property type="term" value="F:monoatomic cation channel activity"/>
    <property type="evidence" value="ECO:0007669"/>
    <property type="project" value="InterPro"/>
</dbReference>
<dbReference type="GO" id="GO:0032977">
    <property type="term" value="F:membrane insertase activity"/>
    <property type="evidence" value="ECO:0007669"/>
    <property type="project" value="InterPro"/>
</dbReference>
<evidence type="ECO:0000256" key="14">
    <source>
        <dbReference type="SAM" id="MobiDB-lite"/>
    </source>
</evidence>
<dbReference type="eggNOG" id="COG0706">
    <property type="taxonomic scope" value="Bacteria"/>
</dbReference>
<keyword evidence="8 13" id="KW-1133">Transmembrane helix</keyword>
<dbReference type="GO" id="GO:0005886">
    <property type="term" value="C:plasma membrane"/>
    <property type="evidence" value="ECO:0007669"/>
    <property type="project" value="UniProtKB-SubCell"/>
</dbReference>
<evidence type="ECO:0000256" key="15">
    <source>
        <dbReference type="SAM" id="SignalP"/>
    </source>
</evidence>
<evidence type="ECO:0000256" key="12">
    <source>
        <dbReference type="ARBA" id="ARBA00033342"/>
    </source>
</evidence>
<dbReference type="InterPro" id="IPR001708">
    <property type="entry name" value="YidC/ALB3/OXA1/COX18"/>
</dbReference>
<organism evidence="18 20">
    <name type="scientific">Meiothermus ruber (strain ATCC 35948 / DSM 1279 / VKM B-1258 / 21)</name>
    <name type="common">Thermus ruber</name>
    <dbReference type="NCBI Taxonomy" id="504728"/>
    <lineage>
        <taxon>Bacteria</taxon>
        <taxon>Thermotogati</taxon>
        <taxon>Deinococcota</taxon>
        <taxon>Deinococci</taxon>
        <taxon>Thermales</taxon>
        <taxon>Thermaceae</taxon>
        <taxon>Meiothermus</taxon>
    </lineage>
</organism>
<keyword evidence="4 13" id="KW-0813">Transport</keyword>
<dbReference type="GO" id="GO:0051205">
    <property type="term" value="P:protein insertion into membrane"/>
    <property type="evidence" value="ECO:0007669"/>
    <property type="project" value="TreeGrafter"/>
</dbReference>
<keyword evidence="6 13" id="KW-0812">Transmembrane</keyword>
<keyword evidence="19" id="KW-1185">Reference proteome</keyword>
<keyword evidence="15" id="KW-0732">Signal</keyword>
<feature type="chain" id="PRO_5044729684" description="Membrane protein insertase YidC" evidence="15">
    <location>
        <begin position="20"/>
        <end position="459"/>
    </location>
</feature>
<gene>
    <name evidence="13" type="primary">yidC</name>
    <name evidence="17" type="ordered locus">Mrub_0131</name>
    <name evidence="18" type="ORF">K649_00265</name>
</gene>
<evidence type="ECO:0000256" key="2">
    <source>
        <dbReference type="ARBA" id="ARBA00010527"/>
    </source>
</evidence>
<feature type="transmembrane region" description="Helical" evidence="13">
    <location>
        <begin position="410"/>
        <end position="431"/>
    </location>
</feature>
<dbReference type="PATRIC" id="fig|504728.9.peg.57"/>
<evidence type="ECO:0000256" key="10">
    <source>
        <dbReference type="ARBA" id="ARBA00023186"/>
    </source>
</evidence>
<evidence type="ECO:0000256" key="11">
    <source>
        <dbReference type="ARBA" id="ARBA00033245"/>
    </source>
</evidence>
<feature type="domain" description="Membrane insertase YidC/Oxa/ALB C-terminal" evidence="16">
    <location>
        <begin position="273"/>
        <end position="447"/>
    </location>
</feature>
<evidence type="ECO:0000256" key="6">
    <source>
        <dbReference type="ARBA" id="ARBA00022692"/>
    </source>
</evidence>
<sequence length="459" mass="51505">MKRWFWISLAVFALAPALALSPEWRDVDVNKDGKPEKVAVTNLADIAFNEQGQIVGWYIKTVRATDFKGNYERAPNLVRAGQTPPGTLEGFTPTSREFTRREQGNPDADFIARFSDGSTTLTYTIHPRFLTIDVDVQSPTPRKLVWTGIGGTDTPITKWLGQGNNQPLNAGQGPAVYVGWQTHKASGFAMFIRPQTPTPITLTQLNGAGIAEISVPAGSLNLKVYGGANELVRLSVENFYELPGVFQPNIWGQISLGLLWLLEEAHRLVGGSWVLAIVLVTILIRLLMWPLMHQQYKSMAEMQKIQPLLKKIQEKYKDNKEKQQEEMMKLYQEHKINPLGGCFPLLLQMPILFLMYKIMVGYEFGQGFLWIPDLALPDPIYVLPLIYIAVIFISTLLTSAGNKDAIRQGIIFNLVFAFILFSFPAGVNLYYTFFTILGIGQQFYINKQLGISKPSMLAK</sequence>
<evidence type="ECO:0000256" key="5">
    <source>
        <dbReference type="ARBA" id="ARBA00022475"/>
    </source>
</evidence>
<dbReference type="AlphaFoldDB" id="D3PL15"/>
<accession>D3PL15</accession>
<dbReference type="GO" id="GO:0033644">
    <property type="term" value="C:host cell membrane"/>
    <property type="evidence" value="ECO:0007669"/>
    <property type="project" value="InterPro"/>
</dbReference>
<dbReference type="PRINTS" id="PR00701">
    <property type="entry name" value="60KDINNERMP"/>
</dbReference>
<dbReference type="EMBL" id="CP001743">
    <property type="protein sequence ID" value="ADD26911.1"/>
    <property type="molecule type" value="Genomic_DNA"/>
</dbReference>
<name>D3PL15_MEIRD</name>
<comment type="similarity">
    <text evidence="2 13">Belongs to the OXA1/ALB3/YidC family. Type 1 subfamily.</text>
</comment>
<dbReference type="Proteomes" id="UP000013026">
    <property type="component" value="Chromosome"/>
</dbReference>
<comment type="function">
    <text evidence="13">Required for the insertion and/or proper folding and/or complex formation of integral membrane proteins into the membrane. Involved in integration of membrane proteins that insert both dependently and independently of the Sec translocase complex, as well as at least some lipoproteins. Aids folding of multispanning membrane proteins.</text>
</comment>
<dbReference type="HAMAP" id="MF_01810">
    <property type="entry name" value="YidC_type1"/>
    <property type="match status" value="1"/>
</dbReference>
<dbReference type="RefSeq" id="WP_013012430.1">
    <property type="nucleotide sequence ID" value="NC_013946.1"/>
</dbReference>
<reference evidence="17 19" key="1">
    <citation type="journal article" date="2010" name="Stand. Genomic Sci.">
        <title>Complete genome sequence of Meiothermus ruber type strain (21).</title>
        <authorList>
            <person name="Tindall B.J."/>
            <person name="Sikorski J."/>
            <person name="Lucas S."/>
            <person name="Goltsman E."/>
            <person name="Copeland A."/>
            <person name="Glavina Del Rio T."/>
            <person name="Nolan M."/>
            <person name="Tice H."/>
            <person name="Cheng J.F."/>
            <person name="Han C."/>
            <person name="Pitluck S."/>
            <person name="Liolios K."/>
            <person name="Ivanova N."/>
            <person name="Mavromatis K."/>
            <person name="Ovchinnikova G."/>
            <person name="Pati A."/>
            <person name="Fahnrich R."/>
            <person name="Goodwin L."/>
            <person name="Chen A."/>
            <person name="Palaniappan K."/>
            <person name="Land M."/>
            <person name="Hauser L."/>
            <person name="Chang Y.J."/>
            <person name="Jeffries C.D."/>
            <person name="Rohde M."/>
            <person name="Goker M."/>
            <person name="Woyke T."/>
            <person name="Bristow J."/>
            <person name="Eisen J.A."/>
            <person name="Markowitz V."/>
            <person name="Hugenholtz P."/>
            <person name="Kyrpides N.C."/>
            <person name="Klenk H.P."/>
            <person name="Lapidus A."/>
        </authorList>
    </citation>
    <scope>NUCLEOTIDE SEQUENCE [LARGE SCALE GENOMIC DNA]</scope>
    <source>
        <strain evidence="19">ATCC 35948 / DSM 1279 / VKM B-1258 / 21</strain>
        <strain evidence="17">DSM 1279</strain>
    </source>
</reference>
<comment type="subcellular location">
    <subcellularLocation>
        <location evidence="1">Cell inner membrane</location>
        <topology evidence="1">Multi-pass membrane protein</topology>
    </subcellularLocation>
    <subcellularLocation>
        <location evidence="13">Cell membrane</location>
        <topology evidence="13">Multi-pass membrane protein</topology>
    </subcellularLocation>
</comment>
<evidence type="ECO:0000313" key="20">
    <source>
        <dbReference type="Proteomes" id="UP000013026"/>
    </source>
</evidence>
<dbReference type="NCBIfam" id="TIGR03592">
    <property type="entry name" value="yidC_oxa1_cterm"/>
    <property type="match status" value="1"/>
</dbReference>
<evidence type="ECO:0000256" key="4">
    <source>
        <dbReference type="ARBA" id="ARBA00022448"/>
    </source>
</evidence>
<feature type="region of interest" description="Disordered" evidence="14">
    <location>
        <begin position="78"/>
        <end position="102"/>
    </location>
</feature>
<feature type="transmembrane region" description="Helical" evidence="13">
    <location>
        <begin position="273"/>
        <end position="292"/>
    </location>
</feature>
<dbReference type="OrthoDB" id="9780552at2"/>
<evidence type="ECO:0000256" key="3">
    <source>
        <dbReference type="ARBA" id="ARBA00015325"/>
    </source>
</evidence>
<dbReference type="Pfam" id="PF02096">
    <property type="entry name" value="60KD_IMP"/>
    <property type="match status" value="1"/>
</dbReference>
<dbReference type="GO" id="GO:0032801">
    <property type="term" value="P:receptor catabolic process"/>
    <property type="evidence" value="ECO:0007669"/>
    <property type="project" value="InterPro"/>
</dbReference>
<dbReference type="Proteomes" id="UP000006655">
    <property type="component" value="Chromosome"/>
</dbReference>
<reference evidence="18" key="2">
    <citation type="submission" date="2013-04" db="EMBL/GenBank/DDBJ databases">
        <title>Non-Hybrid, Finished Microbial Genome Assemblies from Long-Read SMRT Sequencing Data.</title>
        <authorList>
            <person name="Klammer A."/>
            <person name="Drake J."/>
            <person name="Heiner C."/>
            <person name="Clum A."/>
            <person name="Copeland A."/>
            <person name="Huddleston J."/>
            <person name="Eichler E."/>
            <person name="Turner S.W."/>
        </authorList>
    </citation>
    <scope>NUCLEOTIDE SEQUENCE</scope>
    <source>
        <strain evidence="18">DSM 1279</strain>
    </source>
</reference>
<dbReference type="InterPro" id="IPR019998">
    <property type="entry name" value="Membr_insert_YidC"/>
</dbReference>
<evidence type="ECO:0000256" key="7">
    <source>
        <dbReference type="ARBA" id="ARBA00022927"/>
    </source>
</evidence>
<evidence type="ECO:0000256" key="1">
    <source>
        <dbReference type="ARBA" id="ARBA00004429"/>
    </source>
</evidence>
<proteinExistence type="inferred from homology"/>
<comment type="subunit">
    <text evidence="13">Interacts with the Sec translocase complex via SecD. Specifically interacts with transmembrane segments of nascent integral membrane proteins during membrane integration.</text>
</comment>
<keyword evidence="7 13" id="KW-0653">Protein transport</keyword>
<dbReference type="GO" id="GO:0015031">
    <property type="term" value="P:protein transport"/>
    <property type="evidence" value="ECO:0007669"/>
    <property type="project" value="UniProtKB-KW"/>
</dbReference>
<evidence type="ECO:0000313" key="17">
    <source>
        <dbReference type="EMBL" id="ADD26911.1"/>
    </source>
</evidence>
<evidence type="ECO:0000256" key="13">
    <source>
        <dbReference type="HAMAP-Rule" id="MF_01810"/>
    </source>
</evidence>
<evidence type="ECO:0000256" key="8">
    <source>
        <dbReference type="ARBA" id="ARBA00022989"/>
    </source>
</evidence>
<dbReference type="STRING" id="504728.K649_00265"/>
<dbReference type="PANTHER" id="PTHR12428">
    <property type="entry name" value="OXA1"/>
    <property type="match status" value="1"/>
</dbReference>
<dbReference type="EMBL" id="CP005385">
    <property type="protein sequence ID" value="AGK03365.1"/>
    <property type="molecule type" value="Genomic_DNA"/>
</dbReference>
<reference evidence="18 20" key="3">
    <citation type="submission" date="2013-04" db="EMBL/GenBank/DDBJ databases">
        <authorList>
            <person name="Chin J."/>
            <person name="Alexander D.H."/>
            <person name="Marks P."/>
            <person name="Korlach J."/>
            <person name="Clum A."/>
            <person name="Copeland A."/>
        </authorList>
    </citation>
    <scope>NUCLEOTIDE SEQUENCE [LARGE SCALE GENOMIC DNA]</scope>
    <source>
        <strain evidence="20">ATCC 35948 / DSM 1279 / VKM B-1258 / 21</strain>
        <strain evidence="18">DSM 1279</strain>
    </source>
</reference>
<feature type="signal peptide" evidence="15">
    <location>
        <begin position="1"/>
        <end position="19"/>
    </location>
</feature>
<evidence type="ECO:0000313" key="18">
    <source>
        <dbReference type="EMBL" id="AGK03365.1"/>
    </source>
</evidence>
<dbReference type="InterPro" id="IPR028055">
    <property type="entry name" value="YidC/Oxa/ALB_C"/>
</dbReference>
<evidence type="ECO:0000259" key="16">
    <source>
        <dbReference type="Pfam" id="PF02096"/>
    </source>
</evidence>
<protein>
    <recommendedName>
        <fullName evidence="3 13">Membrane protein insertase YidC</fullName>
    </recommendedName>
    <alternativeName>
        <fullName evidence="12 13">Foldase YidC</fullName>
    </alternativeName>
    <alternativeName>
        <fullName evidence="11 13">Membrane integrase YidC</fullName>
    </alternativeName>
    <alternativeName>
        <fullName evidence="13">Membrane protein YidC</fullName>
    </alternativeName>
</protein>
<keyword evidence="9 13" id="KW-0472">Membrane</keyword>
<dbReference type="InterPro" id="IPR047196">
    <property type="entry name" value="YidC_ALB_C"/>
</dbReference>
<keyword evidence="5 13" id="KW-1003">Cell membrane</keyword>
<feature type="transmembrane region" description="Helical" evidence="13">
    <location>
        <begin position="379"/>
        <end position="398"/>
    </location>
</feature>
<dbReference type="KEGG" id="mre:K649_00265"/>
<dbReference type="GO" id="GO:0019076">
    <property type="term" value="P:viral release from host cell"/>
    <property type="evidence" value="ECO:0007669"/>
    <property type="project" value="InterPro"/>
</dbReference>
<evidence type="ECO:0000313" key="19">
    <source>
        <dbReference type="Proteomes" id="UP000006655"/>
    </source>
</evidence>
<keyword evidence="10 13" id="KW-0143">Chaperone</keyword>
<evidence type="ECO:0000256" key="9">
    <source>
        <dbReference type="ARBA" id="ARBA00023136"/>
    </source>
</evidence>
<dbReference type="CDD" id="cd20070">
    <property type="entry name" value="5TM_YidC_Alb3"/>
    <property type="match status" value="1"/>
</dbReference>
<dbReference type="KEGG" id="mrb:Mrub_0131"/>